<dbReference type="InterPro" id="IPR014862">
    <property type="entry name" value="TrwC"/>
</dbReference>
<keyword evidence="4" id="KW-1185">Reference proteome</keyword>
<dbReference type="EMBL" id="JBHUEL010000008">
    <property type="protein sequence ID" value="MFD1767089.1"/>
    <property type="molecule type" value="Genomic_DNA"/>
</dbReference>
<dbReference type="SUPFAM" id="SSF52540">
    <property type="entry name" value="P-loop containing nucleoside triphosphate hydrolases"/>
    <property type="match status" value="2"/>
</dbReference>
<accession>A0ABW4MDA5</accession>
<reference evidence="4" key="1">
    <citation type="journal article" date="2019" name="Int. J. Syst. Evol. Microbiol.">
        <title>The Global Catalogue of Microorganisms (GCM) 10K type strain sequencing project: providing services to taxonomists for standard genome sequencing and annotation.</title>
        <authorList>
            <consortium name="The Broad Institute Genomics Platform"/>
            <consortium name="The Broad Institute Genome Sequencing Center for Infectious Disease"/>
            <person name="Wu L."/>
            <person name="Ma J."/>
        </authorList>
    </citation>
    <scope>NUCLEOTIDE SEQUENCE [LARGE SCALE GENOMIC DNA]</scope>
    <source>
        <strain evidence="4">CGMCC 1.12449</strain>
    </source>
</reference>
<proteinExistence type="predicted"/>
<dbReference type="SUPFAM" id="SSF55464">
    <property type="entry name" value="Origin of replication-binding domain, RBD-like"/>
    <property type="match status" value="1"/>
</dbReference>
<dbReference type="NCBIfam" id="TIGR02686">
    <property type="entry name" value="relax_trwC"/>
    <property type="match status" value="1"/>
</dbReference>
<evidence type="ECO:0000313" key="3">
    <source>
        <dbReference type="EMBL" id="MFD1767089.1"/>
    </source>
</evidence>
<evidence type="ECO:0000256" key="1">
    <source>
        <dbReference type="SAM" id="MobiDB-lite"/>
    </source>
</evidence>
<dbReference type="Proteomes" id="UP001597215">
    <property type="component" value="Unassembled WGS sequence"/>
</dbReference>
<dbReference type="NCBIfam" id="NF041492">
    <property type="entry name" value="MobF"/>
    <property type="match status" value="1"/>
</dbReference>
<gene>
    <name evidence="3" type="primary">mobF</name>
    <name evidence="3" type="ORF">ACFSAG_09555</name>
</gene>
<dbReference type="Pfam" id="PF13604">
    <property type="entry name" value="AAA_30"/>
    <property type="match status" value="1"/>
</dbReference>
<dbReference type="CDD" id="cd17933">
    <property type="entry name" value="DEXSc_RecD-like"/>
    <property type="match status" value="1"/>
</dbReference>
<dbReference type="RefSeq" id="WP_381514034.1">
    <property type="nucleotide sequence ID" value="NZ_JBHUEL010000008.1"/>
</dbReference>
<evidence type="ECO:0000313" key="4">
    <source>
        <dbReference type="Proteomes" id="UP001597215"/>
    </source>
</evidence>
<name>A0ABW4MDA5_9SPHN</name>
<comment type="caution">
    <text evidence="3">The sequence shown here is derived from an EMBL/GenBank/DDBJ whole genome shotgun (WGS) entry which is preliminary data.</text>
</comment>
<dbReference type="InterPro" id="IPR014059">
    <property type="entry name" value="TraI/TrwC_relax"/>
</dbReference>
<feature type="domain" description="TrwC relaxase" evidence="2">
    <location>
        <begin position="12"/>
        <end position="278"/>
    </location>
</feature>
<dbReference type="InterPro" id="IPR027417">
    <property type="entry name" value="P-loop_NTPase"/>
</dbReference>
<feature type="compositionally biased region" description="Basic and acidic residues" evidence="1">
    <location>
        <begin position="974"/>
        <end position="986"/>
    </location>
</feature>
<organism evidence="3 4">
    <name type="scientific">Sphingorhabdus buctiana</name>
    <dbReference type="NCBI Taxonomy" id="1508805"/>
    <lineage>
        <taxon>Bacteria</taxon>
        <taxon>Pseudomonadati</taxon>
        <taxon>Pseudomonadota</taxon>
        <taxon>Alphaproteobacteria</taxon>
        <taxon>Sphingomonadales</taxon>
        <taxon>Sphingomonadaceae</taxon>
        <taxon>Sphingorhabdus</taxon>
    </lineage>
</organism>
<sequence>MVVSIGAIGSASGAAEYYAADNYYVGEQAAEHQGEWGGEAAARLGLSGGVDPSQFENCLKGHLPNGATIANNAGDHRPGLDLTFSAPKSVSLLALLGKDERIAPAHVSAVKATLAWVEQRLAEARVSGEGPRAVQTGNLAYAMFAHDVSRNQDPQLHVHAVILNATQRSDGEWRALRNDKLYSENTLIGSVYHAQLRAEMQKLGYQTEITGKHGSFEIKGIDRAVIGEWSTRREDILAKAAKLDIKTPQGMRAVAERTRDAKEVIEPSKLATHWEQLAGERGLDLSPIIAAAREAARPRGFIEQVREWGQALLDKVTHYFGPKPEPLMAGAEPATRGSHLAAAYAVAAGVRHLAEREATFEPNMLLRTSLNMSDHGATVRVVESRIDRLVTDRTLLMGKVHGRDLMTTRDIFKTEVDMVNHVKAGIDAIASPIDPAVAVSGLADASKAAAIDLSAEQQDGALAILSGTNAVQLIQGDAGAGKTTIFALARDVAAKSGIEIIAATPQNKLATELREVTGIQVQSVEGLLSQHRFATGKATSVVIDNARADLGGKILIVDEASMVSHRQMVGLMQIAERGGLAKLVLVGDIKQIDPVEAGRPFALFQRLNAPTQILSENRRQQDPELRTAVAELKDGNVRGALDALGERVKESVDPAKAAAQQWLGLPEKERDSTALLTSGHNLRQQLLDHVRGGLIAEGKLGDSSLTLQTFDNLNLTTQQLKQLSSYAPGQLLEVFRYQPSINLPAGRYEVRGIDPNSKEVEVARDGIRQRFDPLHLSSNAKGLALKVPNEIDVREGDKLIWTTNDKAKDISNGSKIDVLKIEPDSLTVGNAKGEWKLEAGDPLSQSLAHGLVLNMHRAQGMTYDKTISVIDSHDRLLNSASLFYVLNSRAREDSAIHLDNNEAVARSIESHRGATPNALDLCPELAKPDAGLFDGKTGVDAQLDKSLLHTTLEILGLKSSTEPSLAVEQSSKVPELKIPEPSRTQEYDFDMDM</sequence>
<protein>
    <submittedName>
        <fullName evidence="3">MobF family relaxase</fullName>
    </submittedName>
</protein>
<dbReference type="Pfam" id="PF08751">
    <property type="entry name" value="TrwC"/>
    <property type="match status" value="1"/>
</dbReference>
<feature type="region of interest" description="Disordered" evidence="1">
    <location>
        <begin position="964"/>
        <end position="993"/>
    </location>
</feature>
<dbReference type="Gene3D" id="2.30.30.940">
    <property type="match status" value="1"/>
</dbReference>
<evidence type="ECO:0000259" key="2">
    <source>
        <dbReference type="Pfam" id="PF08751"/>
    </source>
</evidence>
<dbReference type="Gene3D" id="3.40.50.300">
    <property type="entry name" value="P-loop containing nucleotide triphosphate hydrolases"/>
    <property type="match status" value="2"/>
</dbReference>